<proteinExistence type="predicted"/>
<evidence type="ECO:0000256" key="1">
    <source>
        <dbReference type="SAM" id="MobiDB-lite"/>
    </source>
</evidence>
<organism evidence="2">
    <name type="scientific">Puccinia triticina (isolate 1-1 / race 1 (BBBD))</name>
    <name type="common">Brown leaf rust fungus</name>
    <dbReference type="NCBI Taxonomy" id="630390"/>
    <lineage>
        <taxon>Eukaryota</taxon>
        <taxon>Fungi</taxon>
        <taxon>Dikarya</taxon>
        <taxon>Basidiomycota</taxon>
        <taxon>Pucciniomycotina</taxon>
        <taxon>Pucciniomycetes</taxon>
        <taxon>Pucciniales</taxon>
        <taxon>Pucciniaceae</taxon>
        <taxon>Puccinia</taxon>
    </lineage>
</organism>
<reference evidence="3 4" key="3">
    <citation type="journal article" date="2017" name="G3 (Bethesda)">
        <title>Comparative analysis highlights variable genome content of wheat rusts and divergence of the mating loci.</title>
        <authorList>
            <person name="Cuomo C.A."/>
            <person name="Bakkeren G."/>
            <person name="Khalil H.B."/>
            <person name="Panwar V."/>
            <person name="Joly D."/>
            <person name="Linning R."/>
            <person name="Sakthikumar S."/>
            <person name="Song X."/>
            <person name="Adiconis X."/>
            <person name="Fan L."/>
            <person name="Goldberg J.M."/>
            <person name="Levin J.Z."/>
            <person name="Young S."/>
            <person name="Zeng Q."/>
            <person name="Anikster Y."/>
            <person name="Bruce M."/>
            <person name="Wang M."/>
            <person name="Yin C."/>
            <person name="McCallum B."/>
            <person name="Szabo L.J."/>
            <person name="Hulbert S."/>
            <person name="Chen X."/>
            <person name="Fellers J.P."/>
        </authorList>
    </citation>
    <scope>NUCLEOTIDE SEQUENCE</scope>
    <source>
        <strain evidence="3">isolate 1-1 / race 1 (BBBD)</strain>
        <strain evidence="4">Isolate 1-1 / race 1 (BBBD)</strain>
    </source>
</reference>
<gene>
    <name evidence="2" type="ORF">PTTG_29610</name>
</gene>
<name>A0A180G592_PUCT1</name>
<sequence>MDVYYRFIEFKSSTNPTSAGVASKLKDLAKEWNNLKVNLTTDVFMGFVLQSSIGSDSTLKILTEEWNLSCKRPATTSHLRSTNWFRYSPRASFKMIILNHLPNKSNPGITHQLFYMRLPNSHPSTKRPSWRKSWNRNRRKRWSSTK</sequence>
<dbReference type="VEuPathDB" id="FungiDB:PTTG_29610"/>
<dbReference type="AlphaFoldDB" id="A0A180G592"/>
<evidence type="ECO:0000313" key="3">
    <source>
        <dbReference type="EnsemblFungi" id="PTTG_29610-t43_1-p1"/>
    </source>
</evidence>
<evidence type="ECO:0000313" key="2">
    <source>
        <dbReference type="EMBL" id="OAV87033.1"/>
    </source>
</evidence>
<feature type="compositionally biased region" description="Basic residues" evidence="1">
    <location>
        <begin position="124"/>
        <end position="146"/>
    </location>
</feature>
<dbReference type="EMBL" id="ADAS02000634">
    <property type="protein sequence ID" value="OAV87033.1"/>
    <property type="molecule type" value="Genomic_DNA"/>
</dbReference>
<keyword evidence="4" id="KW-1185">Reference proteome</keyword>
<dbReference type="EnsemblFungi" id="PTTG_29610-t43_1">
    <property type="protein sequence ID" value="PTTG_29610-t43_1-p1"/>
    <property type="gene ID" value="PTTG_29610"/>
</dbReference>
<evidence type="ECO:0000313" key="4">
    <source>
        <dbReference type="Proteomes" id="UP000005240"/>
    </source>
</evidence>
<protein>
    <submittedName>
        <fullName evidence="2 3">Uncharacterized protein</fullName>
    </submittedName>
</protein>
<reference evidence="2" key="1">
    <citation type="submission" date="2009-11" db="EMBL/GenBank/DDBJ databases">
        <authorList>
            <consortium name="The Broad Institute Genome Sequencing Platform"/>
            <person name="Ward D."/>
            <person name="Feldgarden M."/>
            <person name="Earl A."/>
            <person name="Young S.K."/>
            <person name="Zeng Q."/>
            <person name="Koehrsen M."/>
            <person name="Alvarado L."/>
            <person name="Berlin A."/>
            <person name="Bochicchio J."/>
            <person name="Borenstein D."/>
            <person name="Chapman S.B."/>
            <person name="Chen Z."/>
            <person name="Engels R."/>
            <person name="Freedman E."/>
            <person name="Gellesch M."/>
            <person name="Goldberg J."/>
            <person name="Griggs A."/>
            <person name="Gujja S."/>
            <person name="Heilman E."/>
            <person name="Heiman D."/>
            <person name="Hepburn T."/>
            <person name="Howarth C."/>
            <person name="Jen D."/>
            <person name="Larson L."/>
            <person name="Lewis B."/>
            <person name="Mehta T."/>
            <person name="Park D."/>
            <person name="Pearson M."/>
            <person name="Roberts A."/>
            <person name="Saif S."/>
            <person name="Shea T."/>
            <person name="Shenoy N."/>
            <person name="Sisk P."/>
            <person name="Stolte C."/>
            <person name="Sykes S."/>
            <person name="Thomson T."/>
            <person name="Walk T."/>
            <person name="White J."/>
            <person name="Yandava C."/>
            <person name="Izard J."/>
            <person name="Baranova O.V."/>
            <person name="Blanton J.M."/>
            <person name="Tanner A.C."/>
            <person name="Dewhirst F.E."/>
            <person name="Haas B."/>
            <person name="Nusbaum C."/>
            <person name="Birren B."/>
        </authorList>
    </citation>
    <scope>NUCLEOTIDE SEQUENCE [LARGE SCALE GENOMIC DNA]</scope>
    <source>
        <strain evidence="2">1-1 BBBD Race 1</strain>
    </source>
</reference>
<dbReference type="STRING" id="630390.A0A180G592"/>
<dbReference type="Proteomes" id="UP000005240">
    <property type="component" value="Unassembled WGS sequence"/>
</dbReference>
<feature type="region of interest" description="Disordered" evidence="1">
    <location>
        <begin position="122"/>
        <end position="146"/>
    </location>
</feature>
<reference evidence="3" key="4">
    <citation type="submission" date="2025-05" db="UniProtKB">
        <authorList>
            <consortium name="EnsemblFungi"/>
        </authorList>
    </citation>
    <scope>IDENTIFICATION</scope>
    <source>
        <strain evidence="3">isolate 1-1 / race 1 (BBBD)</strain>
    </source>
</reference>
<reference evidence="2" key="2">
    <citation type="submission" date="2016-05" db="EMBL/GenBank/DDBJ databases">
        <title>Comparative analysis highlights variable genome content of wheat rusts and divergence of the mating loci.</title>
        <authorList>
            <person name="Cuomo C.A."/>
            <person name="Bakkeren G."/>
            <person name="Szabo L."/>
            <person name="Khalil H."/>
            <person name="Joly D."/>
            <person name="Goldberg J."/>
            <person name="Young S."/>
            <person name="Zeng Q."/>
            <person name="Fellers J."/>
        </authorList>
    </citation>
    <scope>NUCLEOTIDE SEQUENCE [LARGE SCALE GENOMIC DNA]</scope>
    <source>
        <strain evidence="2">1-1 BBBD Race 1</strain>
    </source>
</reference>
<accession>A0A180G592</accession>